<reference evidence="3 4" key="1">
    <citation type="journal article" date="2019" name="Int. J. Syst. Evol. Microbiol.">
        <title>The Global Catalogue of Microorganisms (GCM) 10K type strain sequencing project: providing services to taxonomists for standard genome sequencing and annotation.</title>
        <authorList>
            <consortium name="The Broad Institute Genomics Platform"/>
            <consortium name="The Broad Institute Genome Sequencing Center for Infectious Disease"/>
            <person name="Wu L."/>
            <person name="Ma J."/>
        </authorList>
    </citation>
    <scope>NUCLEOTIDE SEQUENCE [LARGE SCALE GENOMIC DNA]</scope>
    <source>
        <strain evidence="3 4">PSRA2</strain>
    </source>
</reference>
<dbReference type="Pfam" id="PF13416">
    <property type="entry name" value="SBP_bac_8"/>
    <property type="match status" value="1"/>
</dbReference>
<name>A0ABD5U5Q2_9EURY</name>
<dbReference type="PROSITE" id="PS51257">
    <property type="entry name" value="PROKAR_LIPOPROTEIN"/>
    <property type="match status" value="1"/>
</dbReference>
<dbReference type="EMBL" id="JBHSXM010000001">
    <property type="protein sequence ID" value="MFC6835875.1"/>
    <property type="molecule type" value="Genomic_DNA"/>
</dbReference>
<dbReference type="Gene3D" id="3.40.190.10">
    <property type="entry name" value="Periplasmic binding protein-like II"/>
    <property type="match status" value="2"/>
</dbReference>
<comment type="caution">
    <text evidence="3">The sequence shown here is derived from an EMBL/GenBank/DDBJ whole genome shotgun (WGS) entry which is preliminary data.</text>
</comment>
<evidence type="ECO:0000313" key="4">
    <source>
        <dbReference type="Proteomes" id="UP001596406"/>
    </source>
</evidence>
<dbReference type="InterPro" id="IPR006059">
    <property type="entry name" value="SBP"/>
</dbReference>
<dbReference type="SUPFAM" id="SSF53850">
    <property type="entry name" value="Periplasmic binding protein-like II"/>
    <property type="match status" value="1"/>
</dbReference>
<feature type="region of interest" description="Disordered" evidence="2">
    <location>
        <begin position="34"/>
        <end position="73"/>
    </location>
</feature>
<keyword evidence="1" id="KW-0732">Signal</keyword>
<keyword evidence="4" id="KW-1185">Reference proteome</keyword>
<evidence type="ECO:0000256" key="1">
    <source>
        <dbReference type="ARBA" id="ARBA00022729"/>
    </source>
</evidence>
<dbReference type="RefSeq" id="WP_304447570.1">
    <property type="nucleotide sequence ID" value="NZ_JARRAH010000001.1"/>
</dbReference>
<protein>
    <submittedName>
        <fullName evidence="3">Extracellular solute-binding protein</fullName>
    </submittedName>
</protein>
<dbReference type="AlphaFoldDB" id="A0ABD5U5Q2"/>
<gene>
    <name evidence="3" type="ORF">ACFQHK_05060</name>
</gene>
<dbReference type="PANTHER" id="PTHR30006">
    <property type="entry name" value="THIAMINE-BINDING PERIPLASMIC PROTEIN-RELATED"/>
    <property type="match status" value="1"/>
</dbReference>
<feature type="compositionally biased region" description="Low complexity" evidence="2">
    <location>
        <begin position="37"/>
        <end position="47"/>
    </location>
</feature>
<dbReference type="PANTHER" id="PTHR30006:SF24">
    <property type="entry name" value="SLL0237 PROTEIN"/>
    <property type="match status" value="1"/>
</dbReference>
<sequence length="389" mass="41892">MSDANRPRRAFLQAAAVAGTAGLAGCMGLFSDDGENDTGNGTEGNDTAPDTGQIGSGREGRGTPGGTPMEEMPELSGTISVYSGRGEPLVGALFDYMEDLYSDLTIDARYDSSVALVNRIEQEGDNSAADVYYTVDAGGLGSLAEAERTVTLPDDVTELVRAEFRSPDDQWIGTSGRARSIPYNTEAFSESDIPTDIMAFPEQDRFDDVMGWAPSYGSFQSFVTAMRVLQGREETKAWLEGMLDSGIQEYSDEFAIAQAVADGELSAGFTNHYYIQRVLDGPNISRDDPPVATAFTENDAGAVFNVAGAAVVDTADDEEMAANFVRHLLSAEAQEYFITETFEYPMIPEAEPIGELPTVDELEPPELDLAELADLEPTIELLREVGITI</sequence>
<feature type="compositionally biased region" description="Gly residues" evidence="2">
    <location>
        <begin position="54"/>
        <end position="65"/>
    </location>
</feature>
<evidence type="ECO:0000256" key="2">
    <source>
        <dbReference type="SAM" id="MobiDB-lite"/>
    </source>
</evidence>
<proteinExistence type="predicted"/>
<dbReference type="Proteomes" id="UP001596406">
    <property type="component" value="Unassembled WGS sequence"/>
</dbReference>
<dbReference type="InterPro" id="IPR026045">
    <property type="entry name" value="Ferric-bd"/>
</dbReference>
<dbReference type="PIRSF" id="PIRSF002825">
    <property type="entry name" value="CfbpA"/>
    <property type="match status" value="1"/>
</dbReference>
<organism evidence="3 4">
    <name type="scientific">Halomarina ordinaria</name>
    <dbReference type="NCBI Taxonomy" id="3033939"/>
    <lineage>
        <taxon>Archaea</taxon>
        <taxon>Methanobacteriati</taxon>
        <taxon>Methanobacteriota</taxon>
        <taxon>Stenosarchaea group</taxon>
        <taxon>Halobacteria</taxon>
        <taxon>Halobacteriales</taxon>
        <taxon>Natronomonadaceae</taxon>
        <taxon>Halomarina</taxon>
    </lineage>
</organism>
<accession>A0ABD5U5Q2</accession>
<evidence type="ECO:0000313" key="3">
    <source>
        <dbReference type="EMBL" id="MFC6835875.1"/>
    </source>
</evidence>